<evidence type="ECO:0000313" key="3">
    <source>
        <dbReference type="Proteomes" id="UP000266188"/>
    </source>
</evidence>
<feature type="compositionally biased region" description="Polar residues" evidence="1">
    <location>
        <begin position="37"/>
        <end position="55"/>
    </location>
</feature>
<organism evidence="2 3">
    <name type="scientific">Aspergillus sclerotialis</name>
    <dbReference type="NCBI Taxonomy" id="2070753"/>
    <lineage>
        <taxon>Eukaryota</taxon>
        <taxon>Fungi</taxon>
        <taxon>Dikarya</taxon>
        <taxon>Ascomycota</taxon>
        <taxon>Pezizomycotina</taxon>
        <taxon>Eurotiomycetes</taxon>
        <taxon>Eurotiomycetidae</taxon>
        <taxon>Eurotiales</taxon>
        <taxon>Aspergillaceae</taxon>
        <taxon>Aspergillus</taxon>
        <taxon>Aspergillus subgen. Polypaecilum</taxon>
    </lineage>
</organism>
<dbReference type="Proteomes" id="UP000266188">
    <property type="component" value="Unassembled WGS sequence"/>
</dbReference>
<dbReference type="AlphaFoldDB" id="A0A3A2Z1K6"/>
<reference evidence="3" key="1">
    <citation type="submission" date="2017-02" db="EMBL/GenBank/DDBJ databases">
        <authorList>
            <person name="Tafer H."/>
            <person name="Lopandic K."/>
        </authorList>
    </citation>
    <scope>NUCLEOTIDE SEQUENCE [LARGE SCALE GENOMIC DNA]</scope>
    <source>
        <strain evidence="3">CBS 366.77</strain>
    </source>
</reference>
<dbReference type="EMBL" id="MVGC01001994">
    <property type="protein sequence ID" value="RJE16972.1"/>
    <property type="molecule type" value="Genomic_DNA"/>
</dbReference>
<evidence type="ECO:0000256" key="1">
    <source>
        <dbReference type="SAM" id="MobiDB-lite"/>
    </source>
</evidence>
<comment type="caution">
    <text evidence="2">The sequence shown here is derived from an EMBL/GenBank/DDBJ whole genome shotgun (WGS) entry which is preliminary data.</text>
</comment>
<dbReference type="OrthoDB" id="25391at2759"/>
<evidence type="ECO:0000313" key="2">
    <source>
        <dbReference type="EMBL" id="RJE16972.1"/>
    </source>
</evidence>
<feature type="compositionally biased region" description="Low complexity" evidence="1">
    <location>
        <begin position="1"/>
        <end position="14"/>
    </location>
</feature>
<feature type="compositionally biased region" description="Polar residues" evidence="1">
    <location>
        <begin position="62"/>
        <end position="77"/>
    </location>
</feature>
<feature type="region of interest" description="Disordered" evidence="1">
    <location>
        <begin position="1"/>
        <end position="90"/>
    </location>
</feature>
<name>A0A3A2Z1K6_9EURO</name>
<sequence>MQQRSMMLNQQQQMPSRSMSGSQGSPRLLSGVPSVMGMQSSQPQQMFGMENQQPWQMGLDPSLSNAQLDNASQDDNWSSSSRSGPTAPTTLNVEDWFQFFGINGSFGEMAT</sequence>
<feature type="compositionally biased region" description="Polar residues" evidence="1">
    <location>
        <begin position="15"/>
        <end position="25"/>
    </location>
</feature>
<proteinExistence type="predicted"/>
<accession>A0A3A2Z1K6</accession>
<dbReference type="STRING" id="2070753.A0A3A2Z1K6"/>
<gene>
    <name evidence="2" type="ORF">PHISCL_10691</name>
</gene>
<keyword evidence="3" id="KW-1185">Reference proteome</keyword>
<protein>
    <submittedName>
        <fullName evidence="2">Transcription factor</fullName>
    </submittedName>
</protein>